<reference evidence="2" key="1">
    <citation type="submission" date="2019-06" db="EMBL/GenBank/DDBJ databases">
        <authorList>
            <consortium name="Wellcome Sanger Institute Data Sharing"/>
        </authorList>
    </citation>
    <scope>NUCLEOTIDE SEQUENCE [LARGE SCALE GENOMIC DNA]</scope>
</reference>
<dbReference type="Pfam" id="PF00581">
    <property type="entry name" value="Rhodanese"/>
    <property type="match status" value="1"/>
</dbReference>
<proteinExistence type="predicted"/>
<reference evidence="2" key="3">
    <citation type="submission" date="2025-09" db="UniProtKB">
        <authorList>
            <consortium name="Ensembl"/>
        </authorList>
    </citation>
    <scope>IDENTIFICATION</scope>
</reference>
<dbReference type="PANTHER" id="PTHR44086:SF10">
    <property type="entry name" value="THIOSULFATE SULFURTRANSFERASE_RHODANESE-LIKE DOMAIN-CONTAINING PROTEIN 3"/>
    <property type="match status" value="1"/>
</dbReference>
<dbReference type="SMART" id="SM00450">
    <property type="entry name" value="RHOD"/>
    <property type="match status" value="1"/>
</dbReference>
<dbReference type="GeneID" id="115373477"/>
<protein>
    <recommendedName>
        <fullName evidence="1">Rhodanese domain-containing protein</fullName>
    </recommendedName>
</protein>
<dbReference type="FunCoup" id="A0A668A2V6">
    <property type="interactions" value="68"/>
</dbReference>
<feature type="domain" description="Rhodanese" evidence="1">
    <location>
        <begin position="76"/>
        <end position="174"/>
    </location>
</feature>
<dbReference type="CTD" id="100130890"/>
<dbReference type="OrthoDB" id="566238at2759"/>
<dbReference type="Gene3D" id="3.40.250.10">
    <property type="entry name" value="Rhodanese-like domain"/>
    <property type="match status" value="1"/>
</dbReference>
<sequence length="175" mass="19267">MALRKCWRFPGMVPRLLLTSGALPVSPAPVLRHSLSGFVSSHPGCTYAVSTVLLRSFSSAPPSTDVTYEQLKRLLAARKAAVIDVREPWELREYGFIPGSINVPLGQVSTALQLEPQDFKDKYGGEMPQQTDNIVFTCLAGIRSKTALEAATSLGYKDVQHYPGGWQDWMKNEQG</sequence>
<keyword evidence="3" id="KW-1185">Reference proteome</keyword>
<dbReference type="RefSeq" id="XP_029927756.1">
    <property type="nucleotide sequence ID" value="XM_030071896.1"/>
</dbReference>
<name>A0A668A2V6_9TELE</name>
<gene>
    <name evidence="2" type="primary">tstd3</name>
</gene>
<dbReference type="SUPFAM" id="SSF52821">
    <property type="entry name" value="Rhodanese/Cell cycle control phosphatase"/>
    <property type="match status" value="1"/>
</dbReference>
<dbReference type="InParanoid" id="A0A668A2V6"/>
<dbReference type="InterPro" id="IPR036873">
    <property type="entry name" value="Rhodanese-like_dom_sf"/>
</dbReference>
<dbReference type="Ensembl" id="ENSMMDT00005046427.1">
    <property type="protein sequence ID" value="ENSMMDP00005045533.1"/>
    <property type="gene ID" value="ENSMMDG00005020880.1"/>
</dbReference>
<dbReference type="AlphaFoldDB" id="A0A668A2V6"/>
<reference evidence="2" key="2">
    <citation type="submission" date="2025-08" db="UniProtKB">
        <authorList>
            <consortium name="Ensembl"/>
        </authorList>
    </citation>
    <scope>IDENTIFICATION</scope>
</reference>
<organism evidence="2 3">
    <name type="scientific">Myripristis murdjan</name>
    <name type="common">pinecone soldierfish</name>
    <dbReference type="NCBI Taxonomy" id="586833"/>
    <lineage>
        <taxon>Eukaryota</taxon>
        <taxon>Metazoa</taxon>
        <taxon>Chordata</taxon>
        <taxon>Craniata</taxon>
        <taxon>Vertebrata</taxon>
        <taxon>Euteleostomi</taxon>
        <taxon>Actinopterygii</taxon>
        <taxon>Neopterygii</taxon>
        <taxon>Teleostei</taxon>
        <taxon>Neoteleostei</taxon>
        <taxon>Acanthomorphata</taxon>
        <taxon>Holocentriformes</taxon>
        <taxon>Holocentridae</taxon>
        <taxon>Myripristis</taxon>
    </lineage>
</organism>
<dbReference type="PANTHER" id="PTHR44086">
    <property type="entry name" value="THIOSULFATE SULFURTRANSFERASE RDL2, MITOCHONDRIAL-RELATED"/>
    <property type="match status" value="1"/>
</dbReference>
<dbReference type="Proteomes" id="UP000472263">
    <property type="component" value="Chromosome 16"/>
</dbReference>
<dbReference type="CDD" id="cd01519">
    <property type="entry name" value="RHOD_HSP67B2"/>
    <property type="match status" value="1"/>
</dbReference>
<evidence type="ECO:0000313" key="2">
    <source>
        <dbReference type="Ensembl" id="ENSMMDP00005045533.1"/>
    </source>
</evidence>
<dbReference type="PROSITE" id="PS50206">
    <property type="entry name" value="RHODANESE_3"/>
    <property type="match status" value="1"/>
</dbReference>
<evidence type="ECO:0000259" key="1">
    <source>
        <dbReference type="PROSITE" id="PS50206"/>
    </source>
</evidence>
<dbReference type="InterPro" id="IPR001763">
    <property type="entry name" value="Rhodanese-like_dom"/>
</dbReference>
<dbReference type="GeneTree" id="ENSGT00940000164601"/>
<evidence type="ECO:0000313" key="3">
    <source>
        <dbReference type="Proteomes" id="UP000472263"/>
    </source>
</evidence>
<accession>A0A668A2V6</accession>